<keyword evidence="2" id="KW-1185">Reference proteome</keyword>
<comment type="caution">
    <text evidence="1">The sequence shown here is derived from an EMBL/GenBank/DDBJ whole genome shotgun (WGS) entry which is preliminary data.</text>
</comment>
<evidence type="ECO:0000313" key="2">
    <source>
        <dbReference type="Proteomes" id="UP000824533"/>
    </source>
</evidence>
<sequence>MKCVIIIVSFIVFTTSAQFESLPADIASIKIVPIHPQTSFNLSKYITKQKVLRKPYEKRYDATRLVSALQEDEVMKEEASNKFTILKNNRNKMVTKHKKPRTFNKNRIHKKDLSLDYDNPYVFKDTKEKYVNKKEDDVMKEKDEHTKESEESDENKTPILRNADIDLNYDIDAPLLRIMW</sequence>
<dbReference type="EMBL" id="CM034387">
    <property type="protein sequence ID" value="KAJ0184192.1"/>
    <property type="molecule type" value="Genomic_DNA"/>
</dbReference>
<gene>
    <name evidence="1" type="ORF">K1T71_000615</name>
</gene>
<protein>
    <submittedName>
        <fullName evidence="1">Uncharacterized protein</fullName>
    </submittedName>
</protein>
<dbReference type="Proteomes" id="UP000824533">
    <property type="component" value="Linkage Group LG01"/>
</dbReference>
<accession>A0ACC1DKW1</accession>
<proteinExistence type="predicted"/>
<reference evidence="1 2" key="1">
    <citation type="journal article" date="2021" name="Front. Genet.">
        <title>Chromosome-Level Genome Assembly Reveals Significant Gene Expansion in the Toll and IMD Signaling Pathways of Dendrolimus kikuchii.</title>
        <authorList>
            <person name="Zhou J."/>
            <person name="Wu P."/>
            <person name="Xiong Z."/>
            <person name="Liu N."/>
            <person name="Zhao N."/>
            <person name="Ji M."/>
            <person name="Qiu Y."/>
            <person name="Yang B."/>
        </authorList>
    </citation>
    <scope>NUCLEOTIDE SEQUENCE [LARGE SCALE GENOMIC DNA]</scope>
    <source>
        <strain evidence="1">Ann1</strain>
    </source>
</reference>
<evidence type="ECO:0000313" key="1">
    <source>
        <dbReference type="EMBL" id="KAJ0184192.1"/>
    </source>
</evidence>
<organism evidence="1 2">
    <name type="scientific">Dendrolimus kikuchii</name>
    <dbReference type="NCBI Taxonomy" id="765133"/>
    <lineage>
        <taxon>Eukaryota</taxon>
        <taxon>Metazoa</taxon>
        <taxon>Ecdysozoa</taxon>
        <taxon>Arthropoda</taxon>
        <taxon>Hexapoda</taxon>
        <taxon>Insecta</taxon>
        <taxon>Pterygota</taxon>
        <taxon>Neoptera</taxon>
        <taxon>Endopterygota</taxon>
        <taxon>Lepidoptera</taxon>
        <taxon>Glossata</taxon>
        <taxon>Ditrysia</taxon>
        <taxon>Bombycoidea</taxon>
        <taxon>Lasiocampidae</taxon>
        <taxon>Dendrolimus</taxon>
    </lineage>
</organism>
<name>A0ACC1DKW1_9NEOP</name>